<feature type="transmembrane region" description="Helical" evidence="3">
    <location>
        <begin position="47"/>
        <end position="70"/>
    </location>
</feature>
<dbReference type="Proteomes" id="UP000261600">
    <property type="component" value="Unplaced"/>
</dbReference>
<evidence type="ECO:0000313" key="6">
    <source>
        <dbReference type="Proteomes" id="UP000261600"/>
    </source>
</evidence>
<dbReference type="Pfam" id="PF00059">
    <property type="entry name" value="Lectin_C"/>
    <property type="match status" value="1"/>
</dbReference>
<protein>
    <recommendedName>
        <fullName evidence="4">C-type lectin domain-containing protein</fullName>
    </recommendedName>
</protein>
<proteinExistence type="predicted"/>
<dbReference type="PANTHER" id="PTHR22803">
    <property type="entry name" value="MANNOSE, PHOSPHOLIPASE, LECTIN RECEPTOR RELATED"/>
    <property type="match status" value="1"/>
</dbReference>
<dbReference type="InterPro" id="IPR016186">
    <property type="entry name" value="C-type_lectin-like/link_sf"/>
</dbReference>
<organism evidence="5 6">
    <name type="scientific">Monopterus albus</name>
    <name type="common">Swamp eel</name>
    <dbReference type="NCBI Taxonomy" id="43700"/>
    <lineage>
        <taxon>Eukaryota</taxon>
        <taxon>Metazoa</taxon>
        <taxon>Chordata</taxon>
        <taxon>Craniata</taxon>
        <taxon>Vertebrata</taxon>
        <taxon>Euteleostomi</taxon>
        <taxon>Actinopterygii</taxon>
        <taxon>Neopterygii</taxon>
        <taxon>Teleostei</taxon>
        <taxon>Neoteleostei</taxon>
        <taxon>Acanthomorphata</taxon>
        <taxon>Anabantaria</taxon>
        <taxon>Synbranchiformes</taxon>
        <taxon>Synbranchidae</taxon>
        <taxon>Monopterus</taxon>
    </lineage>
</organism>
<dbReference type="InterPro" id="IPR016187">
    <property type="entry name" value="CTDL_fold"/>
</dbReference>
<dbReference type="SUPFAM" id="SSF56436">
    <property type="entry name" value="C-type lectin-like"/>
    <property type="match status" value="1"/>
</dbReference>
<dbReference type="CDD" id="cd03590">
    <property type="entry name" value="CLECT_DC-SIGN_like"/>
    <property type="match status" value="1"/>
</dbReference>
<dbReference type="GO" id="GO:0030246">
    <property type="term" value="F:carbohydrate binding"/>
    <property type="evidence" value="ECO:0007669"/>
    <property type="project" value="UniProtKB-KW"/>
</dbReference>
<accession>A0A3Q3JJ50</accession>
<dbReference type="SMART" id="SM00034">
    <property type="entry name" value="CLECT"/>
    <property type="match status" value="1"/>
</dbReference>
<keyword evidence="2" id="KW-1015">Disulfide bond</keyword>
<sequence>MILSVSGFNQQDNSDAFVTCFSTGCWTWTDSVCISFVSSSGRKCYKLVAITFGLLCILQAALNISLRLLLYTKPTTNHNTQLCRAEYSHQGWIYFNGSFYYISSWEKSWQDSRKDCLQRGADLVIISNKEEQEFTRRFQKHIWIGLSDQEKEGTWKWVDGTPLTTSYWGTDEPNNYQQRNEDCGEIRFYNTENSWNDLECENNNMWICEKTEAL</sequence>
<keyword evidence="6" id="KW-1185">Reference proteome</keyword>
<evidence type="ECO:0000256" key="2">
    <source>
        <dbReference type="ARBA" id="ARBA00023157"/>
    </source>
</evidence>
<dbReference type="PROSITE" id="PS00615">
    <property type="entry name" value="C_TYPE_LECTIN_1"/>
    <property type="match status" value="1"/>
</dbReference>
<dbReference type="InterPro" id="IPR033989">
    <property type="entry name" value="CD209-like_CTLD"/>
</dbReference>
<dbReference type="STRING" id="43700.ENSMALP00000019494"/>
<evidence type="ECO:0000313" key="5">
    <source>
        <dbReference type="Ensembl" id="ENSMALP00000019494.1"/>
    </source>
</evidence>
<dbReference type="InterPro" id="IPR001304">
    <property type="entry name" value="C-type_lectin-like"/>
</dbReference>
<keyword evidence="3" id="KW-0812">Transmembrane</keyword>
<dbReference type="InterPro" id="IPR050111">
    <property type="entry name" value="C-type_lectin/snaclec_domain"/>
</dbReference>
<name>A0A3Q3JJ50_MONAL</name>
<dbReference type="AlphaFoldDB" id="A0A3Q3JJ50"/>
<keyword evidence="3" id="KW-0472">Membrane</keyword>
<keyword evidence="3" id="KW-1133">Transmembrane helix</keyword>
<dbReference type="Gene3D" id="3.10.100.10">
    <property type="entry name" value="Mannose-Binding Protein A, subunit A"/>
    <property type="match status" value="1"/>
</dbReference>
<evidence type="ECO:0000256" key="3">
    <source>
        <dbReference type="SAM" id="Phobius"/>
    </source>
</evidence>
<reference evidence="5" key="2">
    <citation type="submission" date="2025-09" db="UniProtKB">
        <authorList>
            <consortium name="Ensembl"/>
        </authorList>
    </citation>
    <scope>IDENTIFICATION</scope>
</reference>
<dbReference type="InterPro" id="IPR018378">
    <property type="entry name" value="C-type_lectin_CS"/>
</dbReference>
<dbReference type="Ensembl" id="ENSMALT00000019880.1">
    <property type="protein sequence ID" value="ENSMALP00000019494.1"/>
    <property type="gene ID" value="ENSMALG00000013607.1"/>
</dbReference>
<reference evidence="5" key="1">
    <citation type="submission" date="2025-08" db="UniProtKB">
        <authorList>
            <consortium name="Ensembl"/>
        </authorList>
    </citation>
    <scope>IDENTIFICATION</scope>
</reference>
<feature type="domain" description="C-type lectin" evidence="4">
    <location>
        <begin position="95"/>
        <end position="209"/>
    </location>
</feature>
<evidence type="ECO:0000256" key="1">
    <source>
        <dbReference type="ARBA" id="ARBA00022734"/>
    </source>
</evidence>
<evidence type="ECO:0000259" key="4">
    <source>
        <dbReference type="PROSITE" id="PS50041"/>
    </source>
</evidence>
<dbReference type="PROSITE" id="PS50041">
    <property type="entry name" value="C_TYPE_LECTIN_2"/>
    <property type="match status" value="1"/>
</dbReference>
<keyword evidence="1" id="KW-0430">Lectin</keyword>